<feature type="compositionally biased region" description="Basic and acidic residues" evidence="1">
    <location>
        <begin position="35"/>
        <end position="45"/>
    </location>
</feature>
<sequence>MIDHFLKEFDTLPREHSLLVEKRRKRNRKITMSQKRSDDHTDSVPHQVVHELEKLPSLTLLAYLPFDSLLV</sequence>
<name>A0A1G4GA70_9BACT</name>
<dbReference type="Proteomes" id="UP000178485">
    <property type="component" value="Chromosome i"/>
</dbReference>
<dbReference type="EMBL" id="LT608328">
    <property type="protein sequence ID" value="SCM59417.1"/>
    <property type="molecule type" value="Genomic_DNA"/>
</dbReference>
<gene>
    <name evidence="2" type="ORF">ING2E5A_2621</name>
</gene>
<accession>A0A1G4GA70</accession>
<keyword evidence="3" id="KW-1185">Reference proteome</keyword>
<proteinExistence type="predicted"/>
<organism evidence="2 3">
    <name type="scientific">Petrimonas mucosa</name>
    <dbReference type="NCBI Taxonomy" id="1642646"/>
    <lineage>
        <taxon>Bacteria</taxon>
        <taxon>Pseudomonadati</taxon>
        <taxon>Bacteroidota</taxon>
        <taxon>Bacteroidia</taxon>
        <taxon>Bacteroidales</taxon>
        <taxon>Dysgonomonadaceae</taxon>
        <taxon>Petrimonas</taxon>
    </lineage>
</organism>
<feature type="region of interest" description="Disordered" evidence="1">
    <location>
        <begin position="23"/>
        <end position="45"/>
    </location>
</feature>
<evidence type="ECO:0000313" key="3">
    <source>
        <dbReference type="Proteomes" id="UP000178485"/>
    </source>
</evidence>
<dbReference type="KEGG" id="pmuc:ING2E5A_2621"/>
<evidence type="ECO:0000313" key="2">
    <source>
        <dbReference type="EMBL" id="SCM59417.1"/>
    </source>
</evidence>
<dbReference type="AlphaFoldDB" id="A0A1G4GA70"/>
<reference evidence="2 3" key="1">
    <citation type="submission" date="2016-08" db="EMBL/GenBank/DDBJ databases">
        <authorList>
            <person name="Seilhamer J.J."/>
        </authorList>
    </citation>
    <scope>NUCLEOTIDE SEQUENCE [LARGE SCALE GENOMIC DNA]</scope>
    <source>
        <strain evidence="2">ING2-E5A</strain>
    </source>
</reference>
<evidence type="ECO:0000256" key="1">
    <source>
        <dbReference type="SAM" id="MobiDB-lite"/>
    </source>
</evidence>
<protein>
    <submittedName>
        <fullName evidence="2">Uncharacterized protein</fullName>
    </submittedName>
</protein>